<sequence length="373" mass="40476">MRFSLVLLALAAVSTCGPLPQRTGIVHHHHHHHHHAKRALEARADSKQTSLTSLISSTTTLSGLSGLSQLSLSKVLNTLNLQTSSKSTSDSSSSSASKTSKSSILTTSTESTSSSSDTDKLLAMTTTTGMPTVLTKAQTTTSTSYSYSISVPPSEQTGSYDKNPYVVNSLAPDNIVFIGVGAATGALLFAAIVVRIASWCISRRKAKLEKEVYFHNYSHKFSSGSSVDSASFLLGTSSQLSFFEKSSNSSLNMLEKQSLNWDVSGQGRTYRDMLAHMERRGSMTFGPVLELMMTSSRSNLELPMLHSQETSLRILLTAPSVLDMPVYADLLSDSRTEQRSEPRSELRKERPPSQLLDELLEGVHTLDPGMGHK</sequence>
<proteinExistence type="predicted"/>
<feature type="chain" id="PRO_5013358129" evidence="3">
    <location>
        <begin position="17"/>
        <end position="373"/>
    </location>
</feature>
<keyword evidence="2" id="KW-0812">Transmembrane</keyword>
<dbReference type="Proteomes" id="UP000182259">
    <property type="component" value="Chromosome III"/>
</dbReference>
<keyword evidence="2" id="KW-1133">Transmembrane helix</keyword>
<accession>A0A1L0D9N3</accession>
<evidence type="ECO:0000256" key="3">
    <source>
        <dbReference type="SAM" id="SignalP"/>
    </source>
</evidence>
<feature type="region of interest" description="Disordered" evidence="1">
    <location>
        <begin position="333"/>
        <end position="354"/>
    </location>
</feature>
<dbReference type="GO" id="GO:0000324">
    <property type="term" value="C:fungal-type vacuole"/>
    <property type="evidence" value="ECO:0007669"/>
    <property type="project" value="TreeGrafter"/>
</dbReference>
<dbReference type="EMBL" id="LT635766">
    <property type="protein sequence ID" value="SGZ53236.1"/>
    <property type="molecule type" value="Genomic_DNA"/>
</dbReference>
<evidence type="ECO:0000313" key="5">
    <source>
        <dbReference type="Proteomes" id="UP000182259"/>
    </source>
</evidence>
<evidence type="ECO:0000256" key="1">
    <source>
        <dbReference type="SAM" id="MobiDB-lite"/>
    </source>
</evidence>
<dbReference type="AlphaFoldDB" id="A0A1L0D9N3"/>
<feature type="compositionally biased region" description="Basic residues" evidence="1">
    <location>
        <begin position="25"/>
        <end position="37"/>
    </location>
</feature>
<dbReference type="InterPro" id="IPR051009">
    <property type="entry name" value="PRM"/>
</dbReference>
<evidence type="ECO:0000256" key="2">
    <source>
        <dbReference type="SAM" id="Phobius"/>
    </source>
</evidence>
<gene>
    <name evidence="4" type="ORF">SAMEA4029009_CIC11G00000002153</name>
</gene>
<feature type="region of interest" description="Disordered" evidence="1">
    <location>
        <begin position="24"/>
        <end position="45"/>
    </location>
</feature>
<dbReference type="PANTHER" id="PTHR36089:SF1">
    <property type="entry name" value="CHITIN SYNTHASE 3 COMPLEX PROTEIN CSI2-RELATED"/>
    <property type="match status" value="1"/>
</dbReference>
<feature type="compositionally biased region" description="Basic and acidic residues" evidence="1">
    <location>
        <begin position="333"/>
        <end position="351"/>
    </location>
</feature>
<name>A0A1L0D9N3_9ASCO</name>
<dbReference type="GO" id="GO:0005935">
    <property type="term" value="C:cellular bud neck"/>
    <property type="evidence" value="ECO:0007669"/>
    <property type="project" value="TreeGrafter"/>
</dbReference>
<organism evidence="4 5">
    <name type="scientific">Sungouiella intermedia</name>
    <dbReference type="NCBI Taxonomy" id="45354"/>
    <lineage>
        <taxon>Eukaryota</taxon>
        <taxon>Fungi</taxon>
        <taxon>Dikarya</taxon>
        <taxon>Ascomycota</taxon>
        <taxon>Saccharomycotina</taxon>
        <taxon>Pichiomycetes</taxon>
        <taxon>Metschnikowiaceae</taxon>
        <taxon>Sungouiella</taxon>
    </lineage>
</organism>
<feature type="compositionally biased region" description="Low complexity" evidence="1">
    <location>
        <begin position="83"/>
        <end position="116"/>
    </location>
</feature>
<keyword evidence="3" id="KW-0732">Signal</keyword>
<dbReference type="PANTHER" id="PTHR36089">
    <property type="entry name" value="CHITIN SYNTHASE 3 COMPLEX PROTEIN CSI2-RELATED"/>
    <property type="match status" value="1"/>
</dbReference>
<protein>
    <submittedName>
        <fullName evidence="4">CIC11C00000002153</fullName>
    </submittedName>
</protein>
<reference evidence="4 5" key="1">
    <citation type="submission" date="2016-10" db="EMBL/GenBank/DDBJ databases">
        <authorList>
            <person name="de Groot N.N."/>
        </authorList>
    </citation>
    <scope>NUCLEOTIDE SEQUENCE [LARGE SCALE GENOMIC DNA]</scope>
    <source>
        <strain evidence="4 5">PYCC 4715</strain>
    </source>
</reference>
<feature type="region of interest" description="Disordered" evidence="1">
    <location>
        <begin position="83"/>
        <end position="119"/>
    </location>
</feature>
<feature type="signal peptide" evidence="3">
    <location>
        <begin position="1"/>
        <end position="16"/>
    </location>
</feature>
<keyword evidence="2" id="KW-0472">Membrane</keyword>
<feature type="transmembrane region" description="Helical" evidence="2">
    <location>
        <begin position="175"/>
        <end position="197"/>
    </location>
</feature>
<evidence type="ECO:0000313" key="4">
    <source>
        <dbReference type="EMBL" id="SGZ53236.1"/>
    </source>
</evidence>